<accession>A0A833T8L8</accession>
<name>A0A833T8L8_JUGRE</name>
<dbReference type="EMBL" id="LIHL02000177">
    <property type="protein sequence ID" value="KAF5442022.1"/>
    <property type="molecule type" value="Genomic_DNA"/>
</dbReference>
<feature type="domain" description="Retrotransposon gag" evidence="2">
    <location>
        <begin position="100"/>
        <end position="172"/>
    </location>
</feature>
<comment type="caution">
    <text evidence="4">The sequence shown here is derived from an EMBL/GenBank/DDBJ whole genome shotgun (WGS) entry which is preliminary data.</text>
</comment>
<organism evidence="4 5">
    <name type="scientific">Juglans regia</name>
    <name type="common">English walnut</name>
    <dbReference type="NCBI Taxonomy" id="51240"/>
    <lineage>
        <taxon>Eukaryota</taxon>
        <taxon>Viridiplantae</taxon>
        <taxon>Streptophyta</taxon>
        <taxon>Embryophyta</taxon>
        <taxon>Tracheophyta</taxon>
        <taxon>Spermatophyta</taxon>
        <taxon>Magnoliopsida</taxon>
        <taxon>eudicotyledons</taxon>
        <taxon>Gunneridae</taxon>
        <taxon>Pentapetalae</taxon>
        <taxon>rosids</taxon>
        <taxon>fabids</taxon>
        <taxon>Fagales</taxon>
        <taxon>Juglandaceae</taxon>
        <taxon>Juglans</taxon>
    </lineage>
</organism>
<sequence>MANVEDENTSKSTNDNLSPNRYLNFSDPFNPFRIENGDNPAAALVSDLLTADNYVSWSRTISRALRAKNKLGFINGTLLKPTTPSDPIFEAWERCNDLVVSWLQNSVSSSVKSSLALVDDSRTLWLELQDRFTQQNGPRIFQLKRDLASLSQNQNTVNIYFGTLKGLWDELAVYDPIPNCECGKLKVLHERYDRDCVIQFLMGLSDSYSHTRDQIMLLDPLPPLNRVFSMIQQQERQHQIISTPNPSDSIAMQAKPFYHSSKTPAKFHNQKNNRPYCSHCKIPGHSFDTCFKAGNADPPQCTHCHMTGHSMEKCYKLNGYPPGHKLHSKTKHVAATVTHSRAQPDSDNDEDSNDSMALTKSQYQQLISLLHSKDTSSAMASLTVAQPSVSPSNHHVSSSRVSGLSILDNDWDG</sequence>
<dbReference type="AlphaFoldDB" id="A0A833T8L8"/>
<evidence type="ECO:0000313" key="4">
    <source>
        <dbReference type="EMBL" id="KAF5442022.1"/>
    </source>
</evidence>
<evidence type="ECO:0000256" key="1">
    <source>
        <dbReference type="SAM" id="MobiDB-lite"/>
    </source>
</evidence>
<feature type="domain" description="Retrotransposon Copia-like N-terminal" evidence="3">
    <location>
        <begin position="37"/>
        <end position="81"/>
    </location>
</feature>
<reference evidence="4" key="2">
    <citation type="submission" date="2020-03" db="EMBL/GenBank/DDBJ databases">
        <title>Walnut 2.0.</title>
        <authorList>
            <person name="Marrano A."/>
            <person name="Britton M."/>
            <person name="Zimin A.V."/>
            <person name="Zaini P.A."/>
            <person name="Workman R."/>
            <person name="Puiu D."/>
            <person name="Bianco L."/>
            <person name="Allen B.J."/>
            <person name="Troggio M."/>
            <person name="Leslie C.A."/>
            <person name="Timp W."/>
            <person name="Dendekar A."/>
            <person name="Salzberg S.L."/>
            <person name="Neale D.B."/>
        </authorList>
    </citation>
    <scope>NUCLEOTIDE SEQUENCE</scope>
    <source>
        <tissue evidence="4">Leaves</tissue>
    </source>
</reference>
<evidence type="ECO:0000259" key="3">
    <source>
        <dbReference type="Pfam" id="PF14244"/>
    </source>
</evidence>
<dbReference type="Pfam" id="PF14244">
    <property type="entry name" value="Retrotran_gag_3"/>
    <property type="match status" value="1"/>
</dbReference>
<evidence type="ECO:0000313" key="5">
    <source>
        <dbReference type="Proteomes" id="UP000619265"/>
    </source>
</evidence>
<dbReference type="Proteomes" id="UP000619265">
    <property type="component" value="Unassembled WGS sequence"/>
</dbReference>
<reference evidence="4" key="1">
    <citation type="submission" date="2015-10" db="EMBL/GenBank/DDBJ databases">
        <authorList>
            <person name="Martinez-Garcia P.J."/>
            <person name="Crepeau M.W."/>
            <person name="Puiu D."/>
            <person name="Gonzalez-Ibeas D."/>
            <person name="Whalen J."/>
            <person name="Stevens K."/>
            <person name="Paul R."/>
            <person name="Butterfield T."/>
            <person name="Britton M."/>
            <person name="Reagan R."/>
            <person name="Chakraborty S."/>
            <person name="Walawage S.L."/>
            <person name="Vasquez-Gross H.A."/>
            <person name="Cardeno C."/>
            <person name="Famula R."/>
            <person name="Pratt K."/>
            <person name="Kuruganti S."/>
            <person name="Aradhya M.K."/>
            <person name="Leslie C.A."/>
            <person name="Dandekar A.M."/>
            <person name="Salzberg S.L."/>
            <person name="Wegrzyn J.L."/>
            <person name="Langley C.H."/>
            <person name="Neale D.B."/>
        </authorList>
    </citation>
    <scope>NUCLEOTIDE SEQUENCE</scope>
    <source>
        <tissue evidence="4">Leaves</tissue>
    </source>
</reference>
<dbReference type="InterPro" id="IPR005162">
    <property type="entry name" value="Retrotrans_gag_dom"/>
</dbReference>
<dbReference type="PANTHER" id="PTHR37610:SF100">
    <property type="entry name" value="COPIA-LIKE POLYPROTEIN_RETROTRANSPOSON"/>
    <property type="match status" value="1"/>
</dbReference>
<dbReference type="Gramene" id="Jr_Scaffold_163_00010_p1">
    <property type="protein sequence ID" value="cds.Jr_Scaffold_163_00010_p1"/>
    <property type="gene ID" value="Jr_Scaffold_163_00010"/>
</dbReference>
<dbReference type="InterPro" id="IPR029472">
    <property type="entry name" value="Copia-like_N"/>
</dbReference>
<dbReference type="Pfam" id="PF03732">
    <property type="entry name" value="Retrotrans_gag"/>
    <property type="match status" value="1"/>
</dbReference>
<feature type="compositionally biased region" description="Low complexity" evidence="1">
    <location>
        <begin position="387"/>
        <end position="402"/>
    </location>
</feature>
<feature type="region of interest" description="Disordered" evidence="1">
    <location>
        <begin position="386"/>
        <end position="413"/>
    </location>
</feature>
<evidence type="ECO:0008006" key="6">
    <source>
        <dbReference type="Google" id="ProtNLM"/>
    </source>
</evidence>
<evidence type="ECO:0000259" key="2">
    <source>
        <dbReference type="Pfam" id="PF03732"/>
    </source>
</evidence>
<proteinExistence type="predicted"/>
<gene>
    <name evidence="4" type="ORF">F2P56_036960</name>
</gene>
<dbReference type="PANTHER" id="PTHR37610">
    <property type="entry name" value="CCHC-TYPE DOMAIN-CONTAINING PROTEIN"/>
    <property type="match status" value="1"/>
</dbReference>
<protein>
    <recommendedName>
        <fullName evidence="6">Retrotransposon Copia-like N-terminal domain-containing protein</fullName>
    </recommendedName>
</protein>